<reference evidence="2" key="1">
    <citation type="journal article" date="2014" name="Genome Announc.">
        <title>Genome sequence and annotation of Acremonium chrysogenum, producer of the beta-lactam antibiotic cephalosporin C.</title>
        <authorList>
            <person name="Terfehr D."/>
            <person name="Dahlmann T.A."/>
            <person name="Specht T."/>
            <person name="Zadra I."/>
            <person name="Kuernsteiner H."/>
            <person name="Kueck U."/>
        </authorList>
    </citation>
    <scope>NUCLEOTIDE SEQUENCE [LARGE SCALE GENOMIC DNA]</scope>
    <source>
        <strain evidence="2">ATCC 11550 / CBS 779.69 / DSM 880 / IAM 14645 / JCM 23072 / IMI 49137</strain>
    </source>
</reference>
<dbReference type="Proteomes" id="UP000029964">
    <property type="component" value="Unassembled WGS sequence"/>
</dbReference>
<protein>
    <submittedName>
        <fullName evidence="1">Uncharacterized protein</fullName>
    </submittedName>
</protein>
<proteinExistence type="predicted"/>
<comment type="caution">
    <text evidence="1">The sequence shown here is derived from an EMBL/GenBank/DDBJ whole genome shotgun (WGS) entry which is preliminary data.</text>
</comment>
<name>A0A086SY43_HAPC1</name>
<dbReference type="EMBL" id="JPKY01000107">
    <property type="protein sequence ID" value="KFH42025.1"/>
    <property type="molecule type" value="Genomic_DNA"/>
</dbReference>
<keyword evidence="2" id="KW-1185">Reference proteome</keyword>
<evidence type="ECO:0000313" key="1">
    <source>
        <dbReference type="EMBL" id="KFH42025.1"/>
    </source>
</evidence>
<sequence length="375" mass="42873">MTNDFKLDLSLAQQLGFLHFALGGSRAYEDRNSKLSQEHINDWDFVAVVESRNAIVSIVRHHAARLNTLLGVINAEDIRWQNLANDIRHVEWEVLRFAGWAQDGSKRSLKICSRDHLRRIASCPTVCWFGVLSARDVRYCHRYHPDDGHRLFVYQPLHFTQGLHVLCDADYLHLDGHATAIPWTILSQLYCRSGNFYPGGTSAQTMISLFYGNLHSDHRFMQYLQNKFFRVTELPPPEASRSTAIDSKIKNRRYCVFNFLPIGQSYWSQQSARPVSVEAPRIHQGAIEFRRSSEEYSPSAFTSNSSGYLGQARFPGLDWQSVFVKVGPQVRFESSILPAVQQSFPPSCVQQLLAKDLPTGRLFFRLHSVTLNAIR</sequence>
<evidence type="ECO:0000313" key="2">
    <source>
        <dbReference type="Proteomes" id="UP000029964"/>
    </source>
</evidence>
<dbReference type="HOGENOM" id="CLU_737629_0_0_1"/>
<organism evidence="1 2">
    <name type="scientific">Hapsidospora chrysogenum (strain ATCC 11550 / CBS 779.69 / DSM 880 / IAM 14645 / JCM 23072 / IMI 49137)</name>
    <name type="common">Acremonium chrysogenum</name>
    <dbReference type="NCBI Taxonomy" id="857340"/>
    <lineage>
        <taxon>Eukaryota</taxon>
        <taxon>Fungi</taxon>
        <taxon>Dikarya</taxon>
        <taxon>Ascomycota</taxon>
        <taxon>Pezizomycotina</taxon>
        <taxon>Sordariomycetes</taxon>
        <taxon>Hypocreomycetidae</taxon>
        <taxon>Hypocreales</taxon>
        <taxon>Bionectriaceae</taxon>
        <taxon>Hapsidospora</taxon>
    </lineage>
</organism>
<accession>A0A086SY43</accession>
<gene>
    <name evidence="1" type="ORF">ACRE_072460</name>
</gene>
<dbReference type="AlphaFoldDB" id="A0A086SY43"/>
<dbReference type="OrthoDB" id="2094832at2759"/>